<keyword evidence="1 6" id="KW-0963">Cytoplasm</keyword>
<dbReference type="SUPFAM" id="SSF47781">
    <property type="entry name" value="RuvA domain 2-like"/>
    <property type="match status" value="1"/>
</dbReference>
<sequence>MEIYKIGKIVSKNKNYIILDKGGIGYIIYVANTEIYNKGEVRKVFVFNWENEYTKTTYGFDNMKERILFEDLLSINGIGPKVALSFLKEGWEKCSLLISEGNEEKIAKIPYISNKIAKQIVFQFQNKYLKVLQNYSKNLPNTNEIDNIININKNNLDDKVAFELKDTLKILGFKTKQIDLAISSIKPNDNFELLVEEAIKIISSAREFRN</sequence>
<comment type="caution">
    <text evidence="6">Lacks conserved residue(s) required for the propagation of feature annotation.</text>
</comment>
<evidence type="ECO:0000313" key="8">
    <source>
        <dbReference type="EMBL" id="VEU59803.1"/>
    </source>
</evidence>
<keyword evidence="2 6" id="KW-0227">DNA damage</keyword>
<keyword evidence="9" id="KW-1185">Reference proteome</keyword>
<evidence type="ECO:0000259" key="7">
    <source>
        <dbReference type="Pfam" id="PF01330"/>
    </source>
</evidence>
<evidence type="ECO:0000256" key="2">
    <source>
        <dbReference type="ARBA" id="ARBA00022763"/>
    </source>
</evidence>
<dbReference type="GO" id="GO:0048476">
    <property type="term" value="C:Holliday junction resolvase complex"/>
    <property type="evidence" value="ECO:0007669"/>
    <property type="project" value="UniProtKB-UniRule"/>
</dbReference>
<feature type="domain" description="DNA helicase Holliday junction RuvA type" evidence="7">
    <location>
        <begin position="4"/>
        <end position="59"/>
    </location>
</feature>
<dbReference type="Gene3D" id="2.40.50.140">
    <property type="entry name" value="Nucleic acid-binding proteins"/>
    <property type="match status" value="1"/>
</dbReference>
<dbReference type="Gene3D" id="1.10.150.20">
    <property type="entry name" value="5' to 3' exonuclease, C-terminal subdomain"/>
    <property type="match status" value="1"/>
</dbReference>
<dbReference type="InterPro" id="IPR012340">
    <property type="entry name" value="NA-bd_OB-fold"/>
</dbReference>
<keyword evidence="8" id="KW-0547">Nucleotide-binding</keyword>
<evidence type="ECO:0000313" key="9">
    <source>
        <dbReference type="Proteomes" id="UP000289440"/>
    </source>
</evidence>
<reference evidence="8 9" key="1">
    <citation type="submission" date="2019-01" db="EMBL/GenBank/DDBJ databases">
        <authorList>
            <consortium name="Pathogen Informatics"/>
        </authorList>
    </citation>
    <scope>NUCLEOTIDE SEQUENCE [LARGE SCALE GENOMIC DNA]</scope>
    <source>
        <strain evidence="8 9">NCTC10166</strain>
    </source>
</reference>
<organism evidence="8 9">
    <name type="scientific">Mesomycoplasma neurolyticum</name>
    <dbReference type="NCBI Taxonomy" id="2120"/>
    <lineage>
        <taxon>Bacteria</taxon>
        <taxon>Bacillati</taxon>
        <taxon>Mycoplasmatota</taxon>
        <taxon>Mycoplasmoidales</taxon>
        <taxon>Metamycoplasmataceae</taxon>
        <taxon>Mesomycoplasma</taxon>
    </lineage>
</organism>
<dbReference type="GO" id="GO:0006281">
    <property type="term" value="P:DNA repair"/>
    <property type="evidence" value="ECO:0007669"/>
    <property type="project" value="UniProtKB-UniRule"/>
</dbReference>
<comment type="subunit">
    <text evidence="6">Homotetramer. Forms an RuvA(8)-RuvB(12)-Holliday junction (HJ) complex. HJ DNA is sandwiched between 2 RuvA tetramers; dsDNA enters through RuvA and exits via RuvB. An RuvB hexamer assembles on each DNA strand where it exits the tetramer. Each RuvB hexamer is contacted by two RuvA subunits (via domain III) on 2 adjacent RuvB subunits; this complex drives branch migration. In the full resolvosome a probable DNA-RuvA(4)-RuvB(12)-RuvC(2) complex forms which resolves the HJ.</text>
</comment>
<comment type="function">
    <text evidence="6">The RuvA-RuvB-RuvC complex processes Holliday junction (HJ) DNA during genetic recombination and DNA repair, while the RuvA-RuvB complex plays an important role in the rescue of blocked DNA replication forks via replication fork reversal (RFR). RuvA specifically binds to HJ cruciform DNA, conferring on it an open structure. The RuvB hexamer acts as an ATP-dependent pump, pulling dsDNA into and through the RuvAB complex. HJ branch migration allows RuvC to scan DNA until it finds its consensus sequence, where it cleaves and resolves the cruciform DNA.</text>
</comment>
<dbReference type="SUPFAM" id="SSF50249">
    <property type="entry name" value="Nucleic acid-binding proteins"/>
    <property type="match status" value="1"/>
</dbReference>
<proteinExistence type="inferred from homology"/>
<comment type="domain">
    <text evidence="6">Has three domains with a flexible linker between the domains II and III and assumes an 'L' shape. Domain III is highly mobile and contacts RuvB.</text>
</comment>
<dbReference type="InterPro" id="IPR013849">
    <property type="entry name" value="DNA_helicase_Holl-junc_RuvA_I"/>
</dbReference>
<dbReference type="InterPro" id="IPR000085">
    <property type="entry name" value="RuvA"/>
</dbReference>
<keyword evidence="3 6" id="KW-0238">DNA-binding</keyword>
<evidence type="ECO:0000256" key="1">
    <source>
        <dbReference type="ARBA" id="ARBA00022490"/>
    </source>
</evidence>
<evidence type="ECO:0000256" key="4">
    <source>
        <dbReference type="ARBA" id="ARBA00023172"/>
    </source>
</evidence>
<dbReference type="InterPro" id="IPR010994">
    <property type="entry name" value="RuvA_2-like"/>
</dbReference>
<keyword evidence="8" id="KW-0347">Helicase</keyword>
<dbReference type="Proteomes" id="UP000289440">
    <property type="component" value="Chromosome"/>
</dbReference>
<dbReference type="Pfam" id="PF01330">
    <property type="entry name" value="RuvA_N"/>
    <property type="match status" value="1"/>
</dbReference>
<keyword evidence="5 6" id="KW-0234">DNA repair</keyword>
<evidence type="ECO:0000256" key="3">
    <source>
        <dbReference type="ARBA" id="ARBA00023125"/>
    </source>
</evidence>
<dbReference type="Pfam" id="PF14520">
    <property type="entry name" value="HHH_5"/>
    <property type="match status" value="1"/>
</dbReference>
<keyword evidence="4 6" id="KW-0233">DNA recombination</keyword>
<dbReference type="EMBL" id="LR214951">
    <property type="protein sequence ID" value="VEU59803.1"/>
    <property type="molecule type" value="Genomic_DNA"/>
</dbReference>
<comment type="subcellular location">
    <subcellularLocation>
        <location evidence="6">Cytoplasm</location>
    </subcellularLocation>
</comment>
<dbReference type="KEGG" id="mnu:NCTC10166_00789"/>
<dbReference type="RefSeq" id="WP_129720169.1">
    <property type="nucleotide sequence ID" value="NZ_LR214951.1"/>
</dbReference>
<evidence type="ECO:0000256" key="6">
    <source>
        <dbReference type="HAMAP-Rule" id="MF_00031"/>
    </source>
</evidence>
<dbReference type="NCBIfam" id="TIGR00084">
    <property type="entry name" value="ruvA"/>
    <property type="match status" value="1"/>
</dbReference>
<evidence type="ECO:0000256" key="5">
    <source>
        <dbReference type="ARBA" id="ARBA00023204"/>
    </source>
</evidence>
<name>A0A449A6L6_9BACT</name>
<dbReference type="GO" id="GO:0009378">
    <property type="term" value="F:four-way junction helicase activity"/>
    <property type="evidence" value="ECO:0007669"/>
    <property type="project" value="InterPro"/>
</dbReference>
<accession>A0A449A6L6</accession>
<dbReference type="OrthoDB" id="5293449at2"/>
<dbReference type="AlphaFoldDB" id="A0A449A6L6"/>
<protein>
    <recommendedName>
        <fullName evidence="6">Holliday junction branch migration complex subunit RuvA</fullName>
    </recommendedName>
</protein>
<keyword evidence="8" id="KW-0067">ATP-binding</keyword>
<dbReference type="GO" id="GO:0005737">
    <property type="term" value="C:cytoplasm"/>
    <property type="evidence" value="ECO:0007669"/>
    <property type="project" value="UniProtKB-SubCell"/>
</dbReference>
<dbReference type="HAMAP" id="MF_00031">
    <property type="entry name" value="DNA_HJ_migration_RuvA"/>
    <property type="match status" value="1"/>
</dbReference>
<dbReference type="GO" id="GO:0000400">
    <property type="term" value="F:four-way junction DNA binding"/>
    <property type="evidence" value="ECO:0007669"/>
    <property type="project" value="UniProtKB-UniRule"/>
</dbReference>
<gene>
    <name evidence="6 8" type="primary">ruvA</name>
    <name evidence="8" type="ORF">NCTC10166_00789</name>
</gene>
<feature type="region of interest" description="Domain III" evidence="6">
    <location>
        <begin position="151"/>
        <end position="210"/>
    </location>
</feature>
<keyword evidence="8" id="KW-0378">Hydrolase</keyword>
<comment type="similarity">
    <text evidence="6">Belongs to the RuvA family.</text>
</comment>
<dbReference type="GO" id="GO:0006310">
    <property type="term" value="P:DNA recombination"/>
    <property type="evidence" value="ECO:0007669"/>
    <property type="project" value="UniProtKB-UniRule"/>
</dbReference>
<dbReference type="GO" id="GO:0016787">
    <property type="term" value="F:hydrolase activity"/>
    <property type="evidence" value="ECO:0007669"/>
    <property type="project" value="UniProtKB-KW"/>
</dbReference>
<dbReference type="GO" id="GO:0005524">
    <property type="term" value="F:ATP binding"/>
    <property type="evidence" value="ECO:0007669"/>
    <property type="project" value="InterPro"/>
</dbReference>